<evidence type="ECO:0000256" key="2">
    <source>
        <dbReference type="SAM" id="MobiDB-lite"/>
    </source>
</evidence>
<organism evidence="3 4">
    <name type="scientific">Yersinia proxima</name>
    <dbReference type="NCBI Taxonomy" id="2890316"/>
    <lineage>
        <taxon>Bacteria</taxon>
        <taxon>Pseudomonadati</taxon>
        <taxon>Pseudomonadota</taxon>
        <taxon>Gammaproteobacteria</taxon>
        <taxon>Enterobacterales</taxon>
        <taxon>Yersiniaceae</taxon>
        <taxon>Yersinia</taxon>
    </lineage>
</organism>
<keyword evidence="4" id="KW-1185">Reference proteome</keyword>
<dbReference type="RefSeq" id="WP_227720014.1">
    <property type="nucleotide sequence ID" value="NZ_CABHYU010000166.1"/>
</dbReference>
<evidence type="ECO:0008006" key="5">
    <source>
        <dbReference type="Google" id="ProtNLM"/>
    </source>
</evidence>
<evidence type="ECO:0000313" key="4">
    <source>
        <dbReference type="Proteomes" id="UP001629523"/>
    </source>
</evidence>
<proteinExistence type="predicted"/>
<feature type="region of interest" description="Disordered" evidence="2">
    <location>
        <begin position="1"/>
        <end position="21"/>
    </location>
</feature>
<reference evidence="3 4" key="1">
    <citation type="journal article" date="2024" name="Infect. Genet. Evol.">
        <title>Characteristics and comparative genome analysis of Yersinia enterocolitica and related species associated with human infections in Switzerland 2019-2023.</title>
        <authorList>
            <person name="Stevens M.J.A."/>
            <person name="Horlbog J.A."/>
            <person name="Diethelm A."/>
            <person name="Stephan R."/>
            <person name="Nuesch-Inderbinen M."/>
        </authorList>
    </citation>
    <scope>NUCLEOTIDE SEQUENCE [LARGE SCALE GENOMIC DNA]</scope>
    <source>
        <strain evidence="3 4">N20-0302</strain>
    </source>
</reference>
<dbReference type="Gene3D" id="1.10.287.620">
    <property type="entry name" value="Helix Hairpins"/>
    <property type="match status" value="1"/>
</dbReference>
<sequence length="412" mass="45709">MSASISNSNRSISNTPTHQLRKNELHQQKNTLCASIQKVGNVLTELNRKINVETNNLNKNDAFLKSLKGIASKHGDDANIRFKNGHFKHGQGSNFLKNLLNGGRYKLEQQAAATQLVVKGSEVSARTGISTFTQKIKTINESLDSSKGELKEKKAELGKLNANLNDVDKNIANVNKIAFAAEKENAGRKDFLNKFATLYQTNVGSKVMNATARFQSGRSEFNSFELKGKEVIAEYEQTHNASIFNGGNKDLPSIIKSLCGDNLPIMVRKATEVLYTPSDVTTKSYRAQGMTSDGINTLINQFNANNKGKEETVYRVGQFFSTTKDVNKTDKFFEHQIQDNIKVMFEIKGNSGSGILVSNGLAFNEGEKELIYSPLANFKVTAITKNPNNIRGDYTIKLQEAERNDKSDFIPY</sequence>
<keyword evidence="1" id="KW-0175">Coiled coil</keyword>
<accession>A0ABW9F2V2</accession>
<feature type="coiled-coil region" evidence="1">
    <location>
        <begin position="136"/>
        <end position="170"/>
    </location>
</feature>
<evidence type="ECO:0000313" key="3">
    <source>
        <dbReference type="EMBL" id="MFM1348595.1"/>
    </source>
</evidence>
<dbReference type="EMBL" id="JBBEST010000012">
    <property type="protein sequence ID" value="MFM1348595.1"/>
    <property type="molecule type" value="Genomic_DNA"/>
</dbReference>
<name>A0ABW9F2V2_9GAMM</name>
<dbReference type="Proteomes" id="UP001629523">
    <property type="component" value="Unassembled WGS sequence"/>
</dbReference>
<dbReference type="Gene3D" id="3.90.176.10">
    <property type="entry name" value="Toxin ADP-ribosyltransferase, Chain A, domain 1"/>
    <property type="match status" value="1"/>
</dbReference>
<gene>
    <name evidence="3" type="ORF">WFP14_18795</name>
</gene>
<comment type="caution">
    <text evidence="3">The sequence shown here is derived from an EMBL/GenBank/DDBJ whole genome shotgun (WGS) entry which is preliminary data.</text>
</comment>
<protein>
    <recommendedName>
        <fullName evidence="5">NAD(+)--protein-arginine ADP-ribosyltransferase</fullName>
    </recommendedName>
</protein>
<feature type="compositionally biased region" description="Low complexity" evidence="2">
    <location>
        <begin position="1"/>
        <end position="14"/>
    </location>
</feature>
<evidence type="ECO:0000256" key="1">
    <source>
        <dbReference type="SAM" id="Coils"/>
    </source>
</evidence>
<dbReference type="SUPFAM" id="SSF56399">
    <property type="entry name" value="ADP-ribosylation"/>
    <property type="match status" value="1"/>
</dbReference>